<evidence type="ECO:0000256" key="1">
    <source>
        <dbReference type="SAM" id="SignalP"/>
    </source>
</evidence>
<evidence type="ECO:0000313" key="3">
    <source>
        <dbReference type="Proteomes" id="UP000053766"/>
    </source>
</evidence>
<protein>
    <submittedName>
        <fullName evidence="2">Uncharacterized protein</fullName>
    </submittedName>
</protein>
<reference evidence="2 3" key="1">
    <citation type="submission" date="2013-11" db="EMBL/GenBank/DDBJ databases">
        <title>Draft genome of the bovine lungworm Dictyocaulus viviparus.</title>
        <authorList>
            <person name="Mitreva M."/>
        </authorList>
    </citation>
    <scope>NUCLEOTIDE SEQUENCE [LARGE SCALE GENOMIC DNA]</scope>
    <source>
        <strain evidence="2 3">HannoverDv2000</strain>
    </source>
</reference>
<sequence>MFGWITAVILELIQQVEIVTAAVKKLAVGSGLHVMARLWHSSCVYADFLSEFRSTFLVTSSGTGIMVESDISGHSYPCASDEIRERKLCHLAIRWGSGTGIMVESDISGHSYPCASDEIRERKLCHLAIRWDTKVFRFLGNRTAKLKLREIDGMAIPGVELAA</sequence>
<dbReference type="EMBL" id="KN717634">
    <property type="protein sequence ID" value="KJH40179.1"/>
    <property type="molecule type" value="Genomic_DNA"/>
</dbReference>
<dbReference type="Proteomes" id="UP000053766">
    <property type="component" value="Unassembled WGS sequence"/>
</dbReference>
<dbReference type="AlphaFoldDB" id="A0A0D8X998"/>
<evidence type="ECO:0000313" key="2">
    <source>
        <dbReference type="EMBL" id="KJH40179.1"/>
    </source>
</evidence>
<keyword evidence="1" id="KW-0732">Signal</keyword>
<gene>
    <name evidence="2" type="ORF">DICVIV_13888</name>
</gene>
<organism evidence="2 3">
    <name type="scientific">Dictyocaulus viviparus</name>
    <name type="common">Bovine lungworm</name>
    <dbReference type="NCBI Taxonomy" id="29172"/>
    <lineage>
        <taxon>Eukaryota</taxon>
        <taxon>Metazoa</taxon>
        <taxon>Ecdysozoa</taxon>
        <taxon>Nematoda</taxon>
        <taxon>Chromadorea</taxon>
        <taxon>Rhabditida</taxon>
        <taxon>Rhabditina</taxon>
        <taxon>Rhabditomorpha</taxon>
        <taxon>Strongyloidea</taxon>
        <taxon>Metastrongylidae</taxon>
        <taxon>Dictyocaulus</taxon>
    </lineage>
</organism>
<reference evidence="3" key="2">
    <citation type="journal article" date="2016" name="Sci. Rep.">
        <title>Dictyocaulus viviparus genome, variome and transcriptome elucidate lungworm biology and support future intervention.</title>
        <authorList>
            <person name="McNulty S.N."/>
            <person name="Strube C."/>
            <person name="Rosa B.A."/>
            <person name="Martin J.C."/>
            <person name="Tyagi R."/>
            <person name="Choi Y.J."/>
            <person name="Wang Q."/>
            <person name="Hallsworth Pepin K."/>
            <person name="Zhang X."/>
            <person name="Ozersky P."/>
            <person name="Wilson R.K."/>
            <person name="Sternberg P.W."/>
            <person name="Gasser R.B."/>
            <person name="Mitreva M."/>
        </authorList>
    </citation>
    <scope>NUCLEOTIDE SEQUENCE [LARGE SCALE GENOMIC DNA]</scope>
    <source>
        <strain evidence="3">HannoverDv2000</strain>
    </source>
</reference>
<accession>A0A0D8X998</accession>
<feature type="chain" id="PRO_5002335685" evidence="1">
    <location>
        <begin position="22"/>
        <end position="163"/>
    </location>
</feature>
<feature type="signal peptide" evidence="1">
    <location>
        <begin position="1"/>
        <end position="21"/>
    </location>
</feature>
<keyword evidence="3" id="KW-1185">Reference proteome</keyword>
<name>A0A0D8X998_DICVI</name>
<proteinExistence type="predicted"/>